<comment type="caution">
    <text evidence="1">The sequence shown here is derived from an EMBL/GenBank/DDBJ whole genome shotgun (WGS) entry which is preliminary data.</text>
</comment>
<sequence length="313" mass="35209">MLSKTFHFCSCLSVLFSFSCYLFFMSLFVMPAFSQGEYSWALQNQVFQVVPEEDQATAAAAIMDRIRELPAGEPAVLKPLYDELISRCPTTSEAKRAMFATVNLYQEALTLAPSSSHTDIEKIRIQQSATDGIARIAALYLARYPAMPGNSGPLEKERLMQQWMIRSLINLGKLKEAAEHLASYLNVHDDQLAFRDLLLLMTQSRLYLALNLQTPARNALTRVIDITGSRNQSHAMVTLHKEANDLRNETDLLFMLGDGERIARIRNMIQSRESMPSGQPSDTATATVLLYPPDTSPDLLWLKRELTRLMTGN</sequence>
<evidence type="ECO:0000313" key="2">
    <source>
        <dbReference type="Proteomes" id="UP000233256"/>
    </source>
</evidence>
<proteinExistence type="predicted"/>
<organism evidence="1 2">
    <name type="scientific">Candidatus Wallbacteria bacterium HGW-Wallbacteria-1</name>
    <dbReference type="NCBI Taxonomy" id="2013854"/>
    <lineage>
        <taxon>Bacteria</taxon>
        <taxon>Candidatus Walliibacteriota</taxon>
    </lineage>
</organism>
<dbReference type="EMBL" id="PGXC01000022">
    <property type="protein sequence ID" value="PKK89238.1"/>
    <property type="molecule type" value="Genomic_DNA"/>
</dbReference>
<accession>A0A2N1PLL6</accession>
<gene>
    <name evidence="1" type="ORF">CVV64_15115</name>
</gene>
<protein>
    <submittedName>
        <fullName evidence="1">Uncharacterized protein</fullName>
    </submittedName>
</protein>
<dbReference type="PROSITE" id="PS51257">
    <property type="entry name" value="PROKAR_LIPOPROTEIN"/>
    <property type="match status" value="1"/>
</dbReference>
<name>A0A2N1PLL6_9BACT</name>
<dbReference type="Proteomes" id="UP000233256">
    <property type="component" value="Unassembled WGS sequence"/>
</dbReference>
<reference evidence="1 2" key="1">
    <citation type="journal article" date="2017" name="ISME J.">
        <title>Potential for microbial H2 and metal transformations associated with novel bacteria and archaea in deep terrestrial subsurface sediments.</title>
        <authorList>
            <person name="Hernsdorf A.W."/>
            <person name="Amano Y."/>
            <person name="Miyakawa K."/>
            <person name="Ise K."/>
            <person name="Suzuki Y."/>
            <person name="Anantharaman K."/>
            <person name="Probst A."/>
            <person name="Burstein D."/>
            <person name="Thomas B.C."/>
            <person name="Banfield J.F."/>
        </authorList>
    </citation>
    <scope>NUCLEOTIDE SEQUENCE [LARGE SCALE GENOMIC DNA]</scope>
    <source>
        <strain evidence="1">HGW-Wallbacteria-1</strain>
    </source>
</reference>
<evidence type="ECO:0000313" key="1">
    <source>
        <dbReference type="EMBL" id="PKK89238.1"/>
    </source>
</evidence>
<dbReference type="AlphaFoldDB" id="A0A2N1PLL6"/>